<evidence type="ECO:0000313" key="2">
    <source>
        <dbReference type="Proteomes" id="UP000233256"/>
    </source>
</evidence>
<reference evidence="1 2" key="1">
    <citation type="journal article" date="2017" name="ISME J.">
        <title>Potential for microbial H2 and metal transformations associated with novel bacteria and archaea in deep terrestrial subsurface sediments.</title>
        <authorList>
            <person name="Hernsdorf A.W."/>
            <person name="Amano Y."/>
            <person name="Miyakawa K."/>
            <person name="Ise K."/>
            <person name="Suzuki Y."/>
            <person name="Anantharaman K."/>
            <person name="Probst A."/>
            <person name="Burstein D."/>
            <person name="Thomas B.C."/>
            <person name="Banfield J.F."/>
        </authorList>
    </citation>
    <scope>NUCLEOTIDE SEQUENCE [LARGE SCALE GENOMIC DNA]</scope>
    <source>
        <strain evidence="1">HGW-Wallbacteria-1</strain>
    </source>
</reference>
<comment type="caution">
    <text evidence="1">The sequence shown here is derived from an EMBL/GenBank/DDBJ whole genome shotgun (WGS) entry which is preliminary data.</text>
</comment>
<dbReference type="AlphaFoldDB" id="A0A2N1PVE8"/>
<evidence type="ECO:0000313" key="1">
    <source>
        <dbReference type="EMBL" id="PKK92272.1"/>
    </source>
</evidence>
<sequence>MMRPEAPRILIHHKFYSSLRDFFQCSYVIGFMVILWSATGVHASQNLPPLPDFANGRHSEQAERTEKSKSSDTVEIFEQTEWQMLEKGLFRRSDSRVQDEILDWSSKFRSRFGEKAFETLLTRFMRSQRYRELKVQANALRSQPEAGRMMREIERLSNLIPERHRQWLSAARDTRSERHRAREFSEFLRSNRTDAERLWRELSDLVQRHNGLVREYNTKYMGGVEFYTLTR</sequence>
<organism evidence="1 2">
    <name type="scientific">Candidatus Wallbacteria bacterium HGW-Wallbacteria-1</name>
    <dbReference type="NCBI Taxonomy" id="2013854"/>
    <lineage>
        <taxon>Bacteria</taxon>
        <taxon>Candidatus Walliibacteriota</taxon>
    </lineage>
</organism>
<dbReference type="Proteomes" id="UP000233256">
    <property type="component" value="Unassembled WGS sequence"/>
</dbReference>
<dbReference type="EMBL" id="PGXC01000001">
    <property type="protein sequence ID" value="PKK92272.1"/>
    <property type="molecule type" value="Genomic_DNA"/>
</dbReference>
<proteinExistence type="predicted"/>
<name>A0A2N1PVE8_9BACT</name>
<accession>A0A2N1PVE8</accession>
<gene>
    <name evidence="1" type="ORF">CVV64_02335</name>
</gene>
<protein>
    <submittedName>
        <fullName evidence="1">Uncharacterized protein</fullName>
    </submittedName>
</protein>